<accession>A0A174I9S0</accession>
<evidence type="ECO:0000313" key="7">
    <source>
        <dbReference type="Proteomes" id="UP000095558"/>
    </source>
</evidence>
<dbReference type="InterPro" id="IPR007197">
    <property type="entry name" value="rSAM"/>
</dbReference>
<dbReference type="SMART" id="SM00729">
    <property type="entry name" value="Elp3"/>
    <property type="match status" value="1"/>
</dbReference>
<evidence type="ECO:0000256" key="4">
    <source>
        <dbReference type="ARBA" id="ARBA00023014"/>
    </source>
</evidence>
<dbReference type="RefSeq" id="WP_055277899.1">
    <property type="nucleotide sequence ID" value="NZ_CYZV01000058.1"/>
</dbReference>
<keyword evidence="1" id="KW-0949">S-adenosyl-L-methionine</keyword>
<dbReference type="Pfam" id="PF04055">
    <property type="entry name" value="Radical_SAM"/>
    <property type="match status" value="1"/>
</dbReference>
<dbReference type="EMBL" id="CYZV01000058">
    <property type="protein sequence ID" value="CUO81775.1"/>
    <property type="molecule type" value="Genomic_DNA"/>
</dbReference>
<dbReference type="AlphaFoldDB" id="A0A174I9S0"/>
<dbReference type="Gene3D" id="3.20.20.70">
    <property type="entry name" value="Aldolase class I"/>
    <property type="match status" value="1"/>
</dbReference>
<proteinExistence type="predicted"/>
<dbReference type="SFLD" id="SFLDG01386">
    <property type="entry name" value="main_SPASM_domain-containing"/>
    <property type="match status" value="1"/>
</dbReference>
<dbReference type="Proteomes" id="UP000095558">
    <property type="component" value="Unassembled WGS sequence"/>
</dbReference>
<dbReference type="NCBIfam" id="TIGR04085">
    <property type="entry name" value="rSAM_more_4Fe4S"/>
    <property type="match status" value="1"/>
</dbReference>
<sequence>MGICLKFSENYRKLERGNRVILTNRDSGEWIKISKECISIIERGIYNKLNSEELLKCIEDREDRVYIDNLIRILYKMKLLDNNLNIDEKVDTIYINLTNQCNLKCKHCCVDADFISEYKRILSFEELKKVIDKIEVYGIPKLVFSGGEPMVRSDFWEILDYTRKNYKGKIDIATNATLINEANVDRLIANVNRLDISIDGIDEDSCSEIRGKGVFNKVIRSINLLKERGFDEIYLSMVISDYNKELKKGFLELNKELGTQAVIRIFAPVGRGLKNSDKFIKINKEIDNNIEIDDLSDSRMNLRSIRCGAGVSDLAINYDGWVYPCGNLISEKFKLFNILEITTLEDAMKRTRDEYLIGNSLRSIQPDHYEKCKECDVNLFCWSCVEEIARLQNNEREFKERCINHKKVLEKILWDE</sequence>
<dbReference type="OrthoDB" id="7021155at2"/>
<evidence type="ECO:0000259" key="5">
    <source>
        <dbReference type="PROSITE" id="PS51918"/>
    </source>
</evidence>
<dbReference type="PROSITE" id="PS51918">
    <property type="entry name" value="RADICAL_SAM"/>
    <property type="match status" value="1"/>
</dbReference>
<organism evidence="6 7">
    <name type="scientific">Clostridium disporicum</name>
    <dbReference type="NCBI Taxonomy" id="84024"/>
    <lineage>
        <taxon>Bacteria</taxon>
        <taxon>Bacillati</taxon>
        <taxon>Bacillota</taxon>
        <taxon>Clostridia</taxon>
        <taxon>Eubacteriales</taxon>
        <taxon>Clostridiaceae</taxon>
        <taxon>Clostridium</taxon>
    </lineage>
</organism>
<dbReference type="GO" id="GO:0046872">
    <property type="term" value="F:metal ion binding"/>
    <property type="evidence" value="ECO:0007669"/>
    <property type="project" value="UniProtKB-KW"/>
</dbReference>
<dbReference type="SFLD" id="SFLDS00029">
    <property type="entry name" value="Radical_SAM"/>
    <property type="match status" value="1"/>
</dbReference>
<dbReference type="InterPro" id="IPR006638">
    <property type="entry name" value="Elp3/MiaA/NifB-like_rSAM"/>
</dbReference>
<reference evidence="6 7" key="1">
    <citation type="submission" date="2015-09" db="EMBL/GenBank/DDBJ databases">
        <authorList>
            <consortium name="Pathogen Informatics"/>
        </authorList>
    </citation>
    <scope>NUCLEOTIDE SEQUENCE [LARGE SCALE GENOMIC DNA]</scope>
    <source>
        <strain evidence="6 7">2789STDY5834855</strain>
    </source>
</reference>
<dbReference type="InterPro" id="IPR023885">
    <property type="entry name" value="4Fe4S-binding_SPASM_dom"/>
</dbReference>
<dbReference type="InterPro" id="IPR050377">
    <property type="entry name" value="Radical_SAM_PqqE_MftC-like"/>
</dbReference>
<evidence type="ECO:0000256" key="1">
    <source>
        <dbReference type="ARBA" id="ARBA00022691"/>
    </source>
</evidence>
<keyword evidence="2" id="KW-0479">Metal-binding</keyword>
<gene>
    <name evidence="6" type="primary">moaA_3</name>
    <name evidence="6" type="ORF">ERS852470_03453</name>
</gene>
<feature type="domain" description="Radical SAM core" evidence="5">
    <location>
        <begin position="87"/>
        <end position="291"/>
    </location>
</feature>
<dbReference type="GO" id="GO:0051536">
    <property type="term" value="F:iron-sulfur cluster binding"/>
    <property type="evidence" value="ECO:0007669"/>
    <property type="project" value="UniProtKB-KW"/>
</dbReference>
<dbReference type="CDD" id="cd01335">
    <property type="entry name" value="Radical_SAM"/>
    <property type="match status" value="1"/>
</dbReference>
<evidence type="ECO:0000256" key="3">
    <source>
        <dbReference type="ARBA" id="ARBA00023004"/>
    </source>
</evidence>
<dbReference type="PANTHER" id="PTHR11228">
    <property type="entry name" value="RADICAL SAM DOMAIN PROTEIN"/>
    <property type="match status" value="1"/>
</dbReference>
<dbReference type="InterPro" id="IPR058240">
    <property type="entry name" value="rSAM_sf"/>
</dbReference>
<dbReference type="SFLD" id="SFLDG01067">
    <property type="entry name" value="SPASM/twitch_domain_containing"/>
    <property type="match status" value="1"/>
</dbReference>
<keyword evidence="4" id="KW-0411">Iron-sulfur</keyword>
<keyword evidence="3" id="KW-0408">Iron</keyword>
<dbReference type="PANTHER" id="PTHR11228:SF7">
    <property type="entry name" value="PQQA PEPTIDE CYCLASE"/>
    <property type="match status" value="1"/>
</dbReference>
<dbReference type="SUPFAM" id="SSF102114">
    <property type="entry name" value="Radical SAM enzymes"/>
    <property type="match status" value="1"/>
</dbReference>
<protein>
    <submittedName>
        <fullName evidence="6">Radical SAM domain-containing protein</fullName>
    </submittedName>
</protein>
<name>A0A174I9S0_9CLOT</name>
<evidence type="ECO:0000256" key="2">
    <source>
        <dbReference type="ARBA" id="ARBA00022723"/>
    </source>
</evidence>
<dbReference type="InterPro" id="IPR013785">
    <property type="entry name" value="Aldolase_TIM"/>
</dbReference>
<evidence type="ECO:0000313" key="6">
    <source>
        <dbReference type="EMBL" id="CUO81775.1"/>
    </source>
</evidence>
<dbReference type="GO" id="GO:0003824">
    <property type="term" value="F:catalytic activity"/>
    <property type="evidence" value="ECO:0007669"/>
    <property type="project" value="InterPro"/>
</dbReference>